<dbReference type="EMBL" id="GBRH01255923">
    <property type="protein sequence ID" value="JAD41972.1"/>
    <property type="molecule type" value="Transcribed_RNA"/>
</dbReference>
<proteinExistence type="predicted"/>
<reference evidence="1" key="2">
    <citation type="journal article" date="2015" name="Data Brief">
        <title>Shoot transcriptome of the giant reed, Arundo donax.</title>
        <authorList>
            <person name="Barrero R.A."/>
            <person name="Guerrero F.D."/>
            <person name="Moolhuijzen P."/>
            <person name="Goolsby J.A."/>
            <person name="Tidwell J."/>
            <person name="Bellgard S.E."/>
            <person name="Bellgard M.I."/>
        </authorList>
    </citation>
    <scope>NUCLEOTIDE SEQUENCE</scope>
    <source>
        <tissue evidence="1">Shoot tissue taken approximately 20 cm above the soil surface</tissue>
    </source>
</reference>
<protein>
    <submittedName>
        <fullName evidence="1">Uncharacterized protein</fullName>
    </submittedName>
</protein>
<evidence type="ECO:0000313" key="1">
    <source>
        <dbReference type="EMBL" id="JAD41972.1"/>
    </source>
</evidence>
<name>A0A0A9A4K6_ARUDO</name>
<organism evidence="1">
    <name type="scientific">Arundo donax</name>
    <name type="common">Giant reed</name>
    <name type="synonym">Donax arundinaceus</name>
    <dbReference type="NCBI Taxonomy" id="35708"/>
    <lineage>
        <taxon>Eukaryota</taxon>
        <taxon>Viridiplantae</taxon>
        <taxon>Streptophyta</taxon>
        <taxon>Embryophyta</taxon>
        <taxon>Tracheophyta</taxon>
        <taxon>Spermatophyta</taxon>
        <taxon>Magnoliopsida</taxon>
        <taxon>Liliopsida</taxon>
        <taxon>Poales</taxon>
        <taxon>Poaceae</taxon>
        <taxon>PACMAD clade</taxon>
        <taxon>Arundinoideae</taxon>
        <taxon>Arundineae</taxon>
        <taxon>Arundo</taxon>
    </lineage>
</organism>
<accession>A0A0A9A4K6</accession>
<reference evidence="1" key="1">
    <citation type="submission" date="2014-09" db="EMBL/GenBank/DDBJ databases">
        <authorList>
            <person name="Magalhaes I.L.F."/>
            <person name="Oliveira U."/>
            <person name="Santos F.R."/>
            <person name="Vidigal T.H.D.A."/>
            <person name="Brescovit A.D."/>
            <person name="Santos A.J."/>
        </authorList>
    </citation>
    <scope>NUCLEOTIDE SEQUENCE</scope>
    <source>
        <tissue evidence="1">Shoot tissue taken approximately 20 cm above the soil surface</tissue>
    </source>
</reference>
<sequence length="18" mass="2092">MYLGILPLTSKLSTFPYF</sequence>
<dbReference type="AlphaFoldDB" id="A0A0A9A4K6"/>